<feature type="compositionally biased region" description="Acidic residues" evidence="1">
    <location>
        <begin position="15"/>
        <end position="29"/>
    </location>
</feature>
<dbReference type="Pfam" id="PF13843">
    <property type="entry name" value="DDE_Tnp_1_7"/>
    <property type="match status" value="1"/>
</dbReference>
<dbReference type="EnsemblMetazoa" id="XM_031931905">
    <property type="protein sequence ID" value="XP_031787765"/>
    <property type="gene ID" value="LOC116417664"/>
</dbReference>
<dbReference type="InParanoid" id="A0A7M7QK05"/>
<dbReference type="RefSeq" id="XP_031787765.1">
    <property type="nucleotide sequence ID" value="XM_031931905.1"/>
</dbReference>
<accession>A0A7M7QK05</accession>
<evidence type="ECO:0000313" key="3">
    <source>
        <dbReference type="EnsemblMetazoa" id="XP_031787765"/>
    </source>
</evidence>
<dbReference type="GeneID" id="116417664"/>
<dbReference type="PANTHER" id="PTHR46599">
    <property type="entry name" value="PIGGYBAC TRANSPOSABLE ELEMENT-DERIVED PROTEIN 4"/>
    <property type="match status" value="1"/>
</dbReference>
<dbReference type="SMR" id="A0A7M7QK05"/>
<organism evidence="3 4">
    <name type="scientific">Nasonia vitripennis</name>
    <name type="common">Parasitic wasp</name>
    <dbReference type="NCBI Taxonomy" id="7425"/>
    <lineage>
        <taxon>Eukaryota</taxon>
        <taxon>Metazoa</taxon>
        <taxon>Ecdysozoa</taxon>
        <taxon>Arthropoda</taxon>
        <taxon>Hexapoda</taxon>
        <taxon>Insecta</taxon>
        <taxon>Pterygota</taxon>
        <taxon>Neoptera</taxon>
        <taxon>Endopterygota</taxon>
        <taxon>Hymenoptera</taxon>
        <taxon>Apocrita</taxon>
        <taxon>Proctotrupomorpha</taxon>
        <taxon>Chalcidoidea</taxon>
        <taxon>Pteromalidae</taxon>
        <taxon>Pteromalinae</taxon>
        <taxon>Nasonia</taxon>
    </lineage>
</organism>
<name>A0A7M7QK05_NASVI</name>
<dbReference type="AlphaFoldDB" id="A0A7M7QK05"/>
<feature type="compositionally biased region" description="Acidic residues" evidence="1">
    <location>
        <begin position="38"/>
        <end position="51"/>
    </location>
</feature>
<evidence type="ECO:0000259" key="2">
    <source>
        <dbReference type="Pfam" id="PF13843"/>
    </source>
</evidence>
<dbReference type="KEGG" id="nvi:116417664"/>
<proteinExistence type="predicted"/>
<reference evidence="3" key="1">
    <citation type="submission" date="2021-01" db="UniProtKB">
        <authorList>
            <consortium name="EnsemblMetazoa"/>
        </authorList>
    </citation>
    <scope>IDENTIFICATION</scope>
</reference>
<dbReference type="PANTHER" id="PTHR46599:SF3">
    <property type="entry name" value="PIGGYBAC TRANSPOSABLE ELEMENT-DERIVED PROTEIN 4"/>
    <property type="match status" value="1"/>
</dbReference>
<dbReference type="Proteomes" id="UP000002358">
    <property type="component" value="Chromosome 5"/>
</dbReference>
<feature type="region of interest" description="Disordered" evidence="1">
    <location>
        <begin position="1"/>
        <end position="53"/>
    </location>
</feature>
<evidence type="ECO:0000256" key="1">
    <source>
        <dbReference type="SAM" id="MobiDB-lite"/>
    </source>
</evidence>
<evidence type="ECO:0000313" key="4">
    <source>
        <dbReference type="Proteomes" id="UP000002358"/>
    </source>
</evidence>
<dbReference type="InterPro" id="IPR029526">
    <property type="entry name" value="PGBD"/>
</dbReference>
<feature type="domain" description="PiggyBac transposable element-derived protein" evidence="2">
    <location>
        <begin position="66"/>
        <end position="313"/>
    </location>
</feature>
<protein>
    <recommendedName>
        <fullName evidence="2">PiggyBac transposable element-derived protein domain-containing protein</fullName>
    </recommendedName>
</protein>
<sequence length="401" mass="46281">MSKRKSAQLTNDHSDTDEEKSENEYEEDCFIPNSQDPSSDENDSADNESSDDDRYYKKSICQKSFVELFELFFTDELKNHIIKATSENGLEISMEKFNTFIGILLLTSYNIRTSTYEYWSSNPLLKCDVIASAMSRKQFLDIKSKIKYSKTCNQTSVDKAWKVRDLINIFRKNIQQFGFFSTALVVDEMMVRFFGRTSLKQYLPSKPDRYGLKFWGLCDVNGYIFDLDIYCGKRGDEKNEKLASCALGSTVVLQMVNKLLMDVSKRKLCQYHLYMDNFFTSPDLLVHLMKNGLKATGTVRRNRIEIKHEFDKKAVKAASVSPIKPLKRYSSDVRNKAEIRFPSAFVAYNKFMGGVDTHDFRCKKTVPKINSKKWTCSVLMFKLTDPGAQGGQYQHHLQELS</sequence>
<keyword evidence="4" id="KW-1185">Reference proteome</keyword>
<dbReference type="OrthoDB" id="7613120at2759"/>